<keyword evidence="2" id="KW-0175">Coiled coil</keyword>
<evidence type="ECO:0000256" key="2">
    <source>
        <dbReference type="SAM" id="Coils"/>
    </source>
</evidence>
<feature type="domain" description="M23ase beta-sheet core" evidence="3">
    <location>
        <begin position="296"/>
        <end position="388"/>
    </location>
</feature>
<dbReference type="AlphaFoldDB" id="A0A0G1ZRT2"/>
<dbReference type="Pfam" id="PF01551">
    <property type="entry name" value="Peptidase_M23"/>
    <property type="match status" value="1"/>
</dbReference>
<evidence type="ECO:0000313" key="4">
    <source>
        <dbReference type="EMBL" id="KKW30962.1"/>
    </source>
</evidence>
<evidence type="ECO:0000256" key="1">
    <source>
        <dbReference type="ARBA" id="ARBA00022729"/>
    </source>
</evidence>
<evidence type="ECO:0000313" key="5">
    <source>
        <dbReference type="Proteomes" id="UP000034445"/>
    </source>
</evidence>
<dbReference type="Gene3D" id="2.70.70.10">
    <property type="entry name" value="Glucose Permease (Domain IIA)"/>
    <property type="match status" value="1"/>
</dbReference>
<dbReference type="EMBL" id="LCRF01000027">
    <property type="protein sequence ID" value="KKW30962.1"/>
    <property type="molecule type" value="Genomic_DNA"/>
</dbReference>
<dbReference type="InterPro" id="IPR016047">
    <property type="entry name" value="M23ase_b-sheet_dom"/>
</dbReference>
<organism evidence="4 5">
    <name type="scientific">Candidatus Kaiserbacteria bacterium GW2011_GWC2_52_8b</name>
    <dbReference type="NCBI Taxonomy" id="1618676"/>
    <lineage>
        <taxon>Bacteria</taxon>
        <taxon>Candidatus Kaiseribacteriota</taxon>
    </lineage>
</organism>
<keyword evidence="1" id="KW-0732">Signal</keyword>
<dbReference type="CDD" id="cd12797">
    <property type="entry name" value="M23_peptidase"/>
    <property type="match status" value="1"/>
</dbReference>
<reference evidence="4 5" key="1">
    <citation type="journal article" date="2015" name="Nature">
        <title>rRNA introns, odd ribosomes, and small enigmatic genomes across a large radiation of phyla.</title>
        <authorList>
            <person name="Brown C.T."/>
            <person name="Hug L.A."/>
            <person name="Thomas B.C."/>
            <person name="Sharon I."/>
            <person name="Castelle C.J."/>
            <person name="Singh A."/>
            <person name="Wilkins M.J."/>
            <person name="Williams K.H."/>
            <person name="Banfield J.F."/>
        </authorList>
    </citation>
    <scope>NUCLEOTIDE SEQUENCE [LARGE SCALE GENOMIC DNA]</scope>
</reference>
<dbReference type="SUPFAM" id="SSF51261">
    <property type="entry name" value="Duplicated hybrid motif"/>
    <property type="match status" value="1"/>
</dbReference>
<dbReference type="InterPro" id="IPR011055">
    <property type="entry name" value="Dup_hybrid_motif"/>
</dbReference>
<dbReference type="GO" id="GO:0004222">
    <property type="term" value="F:metalloendopeptidase activity"/>
    <property type="evidence" value="ECO:0007669"/>
    <property type="project" value="TreeGrafter"/>
</dbReference>
<protein>
    <recommendedName>
        <fullName evidence="3">M23ase beta-sheet core domain-containing protein</fullName>
    </recommendedName>
</protein>
<evidence type="ECO:0000259" key="3">
    <source>
        <dbReference type="Pfam" id="PF01551"/>
    </source>
</evidence>
<gene>
    <name evidence="4" type="ORF">UY74_C0027G0008</name>
</gene>
<feature type="coiled-coil region" evidence="2">
    <location>
        <begin position="31"/>
        <end position="72"/>
    </location>
</feature>
<dbReference type="Gene3D" id="6.10.250.3150">
    <property type="match status" value="1"/>
</dbReference>
<dbReference type="InterPro" id="IPR050570">
    <property type="entry name" value="Cell_wall_metabolism_enzyme"/>
</dbReference>
<dbReference type="PANTHER" id="PTHR21666:SF289">
    <property type="entry name" value="L-ALA--D-GLU ENDOPEPTIDASE"/>
    <property type="match status" value="1"/>
</dbReference>
<dbReference type="Proteomes" id="UP000034445">
    <property type="component" value="Unassembled WGS sequence"/>
</dbReference>
<sequence>MTARTRIHIALFAIAAYTVFFLPPHAFGETASEIRQEIREHNAQIEELNKEIAAFEKELSEVGKQKQTLQSTLSQIDLSRKKLSASISVTKNKIGTIQLELQNLSRDIASTEDLIQINESGLGETIRRLNEAEARSLALTLLSTDGFASLWNDMDETRRIQGAMKTDLERLSVEKRSLADTKDATEKKRAELLVQQRNLVAQQGALDATRRAQADLLAQTKSQESSYQALLLEKQAAKTSFEQALEGLESKLEFVLDPSRVPPVGKGILRWPVDNVFITQEFGKTSSSGRLYASGTHNGVDFRASIDTPIKAALGGTVISTGNTDGGGCWSYGKWVLVKHGNGLTTLYAHLSNISVSSGETVATGQIIGFSGFTGYATGPHLHFTVFASDGVQVKNLGSWYKENGLPATTACAKKGAIIPVAAQSAYLNPFDYL</sequence>
<dbReference type="PANTHER" id="PTHR21666">
    <property type="entry name" value="PEPTIDASE-RELATED"/>
    <property type="match status" value="1"/>
</dbReference>
<proteinExistence type="predicted"/>
<accession>A0A0G1ZRT2</accession>
<name>A0A0G1ZRT2_9BACT</name>
<comment type="caution">
    <text evidence="4">The sequence shown here is derived from an EMBL/GenBank/DDBJ whole genome shotgun (WGS) entry which is preliminary data.</text>
</comment>